<keyword evidence="1" id="KW-0862">Zinc</keyword>
<evidence type="ECO:0000256" key="1">
    <source>
        <dbReference type="PROSITE-ProRule" id="PRU00047"/>
    </source>
</evidence>
<dbReference type="InterPro" id="IPR001878">
    <property type="entry name" value="Znf_CCHC"/>
</dbReference>
<feature type="region of interest" description="Disordered" evidence="2">
    <location>
        <begin position="1"/>
        <end position="70"/>
    </location>
</feature>
<reference evidence="4 5" key="1">
    <citation type="journal article" date="2018" name="Front. Plant Sci.">
        <title>Red Clover (Trifolium pratense) and Zigzag Clover (T. medium) - A Picture of Genomic Similarities and Differences.</title>
        <authorList>
            <person name="Dluhosova J."/>
            <person name="Istvanek J."/>
            <person name="Nedelnik J."/>
            <person name="Repkova J."/>
        </authorList>
    </citation>
    <scope>NUCLEOTIDE SEQUENCE [LARGE SCALE GENOMIC DNA]</scope>
    <source>
        <strain evidence="5">cv. 10/8</strain>
        <tissue evidence="4">Leaf</tissue>
    </source>
</reference>
<protein>
    <recommendedName>
        <fullName evidence="3">CCHC-type domain-containing protein</fullName>
    </recommendedName>
</protein>
<feature type="compositionally biased region" description="Basic residues" evidence="2">
    <location>
        <begin position="1"/>
        <end position="10"/>
    </location>
</feature>
<feature type="compositionally biased region" description="Pro residues" evidence="2">
    <location>
        <begin position="43"/>
        <end position="54"/>
    </location>
</feature>
<keyword evidence="1" id="KW-0863">Zinc-finger</keyword>
<organism evidence="4 5">
    <name type="scientific">Trifolium medium</name>
    <dbReference type="NCBI Taxonomy" id="97028"/>
    <lineage>
        <taxon>Eukaryota</taxon>
        <taxon>Viridiplantae</taxon>
        <taxon>Streptophyta</taxon>
        <taxon>Embryophyta</taxon>
        <taxon>Tracheophyta</taxon>
        <taxon>Spermatophyta</taxon>
        <taxon>Magnoliopsida</taxon>
        <taxon>eudicotyledons</taxon>
        <taxon>Gunneridae</taxon>
        <taxon>Pentapetalae</taxon>
        <taxon>rosids</taxon>
        <taxon>fabids</taxon>
        <taxon>Fabales</taxon>
        <taxon>Fabaceae</taxon>
        <taxon>Papilionoideae</taxon>
        <taxon>50 kb inversion clade</taxon>
        <taxon>NPAAA clade</taxon>
        <taxon>Hologalegina</taxon>
        <taxon>IRL clade</taxon>
        <taxon>Trifolieae</taxon>
        <taxon>Trifolium</taxon>
    </lineage>
</organism>
<evidence type="ECO:0000256" key="2">
    <source>
        <dbReference type="SAM" id="MobiDB-lite"/>
    </source>
</evidence>
<evidence type="ECO:0000259" key="3">
    <source>
        <dbReference type="PROSITE" id="PS50158"/>
    </source>
</evidence>
<comment type="caution">
    <text evidence="4">The sequence shown here is derived from an EMBL/GenBank/DDBJ whole genome shotgun (WGS) entry which is preliminary data.</text>
</comment>
<keyword evidence="1" id="KW-0479">Metal-binding</keyword>
<feature type="compositionally biased region" description="Pro residues" evidence="2">
    <location>
        <begin position="25"/>
        <end position="35"/>
    </location>
</feature>
<dbReference type="AlphaFoldDB" id="A0A392UZT4"/>
<accession>A0A392UZT4</accession>
<dbReference type="GO" id="GO:0008270">
    <property type="term" value="F:zinc ion binding"/>
    <property type="evidence" value="ECO:0007669"/>
    <property type="project" value="UniProtKB-KW"/>
</dbReference>
<dbReference type="GO" id="GO:0003676">
    <property type="term" value="F:nucleic acid binding"/>
    <property type="evidence" value="ECO:0007669"/>
    <property type="project" value="InterPro"/>
</dbReference>
<evidence type="ECO:0000313" key="5">
    <source>
        <dbReference type="Proteomes" id="UP000265520"/>
    </source>
</evidence>
<proteinExistence type="predicted"/>
<keyword evidence="5" id="KW-1185">Reference proteome</keyword>
<name>A0A392UZT4_9FABA</name>
<dbReference type="Proteomes" id="UP000265520">
    <property type="component" value="Unassembled WGS sequence"/>
</dbReference>
<sequence>LNRRGLKGSCKRCGEQGHNKATCKLPPPPPAPEPSTQPVTASQPPPPATQPPPAARGVKMDGLDGFGLDC</sequence>
<dbReference type="EMBL" id="LXQA011001370">
    <property type="protein sequence ID" value="MCI80703.1"/>
    <property type="molecule type" value="Genomic_DNA"/>
</dbReference>
<evidence type="ECO:0000313" key="4">
    <source>
        <dbReference type="EMBL" id="MCI80703.1"/>
    </source>
</evidence>
<feature type="domain" description="CCHC-type" evidence="3">
    <location>
        <begin position="10"/>
        <end position="24"/>
    </location>
</feature>
<feature type="non-terminal residue" evidence="4">
    <location>
        <position position="1"/>
    </location>
</feature>
<dbReference type="PROSITE" id="PS50158">
    <property type="entry name" value="ZF_CCHC"/>
    <property type="match status" value="1"/>
</dbReference>